<feature type="domain" description="AB hydrolase-1" evidence="2">
    <location>
        <begin position="30"/>
        <end position="166"/>
    </location>
</feature>
<dbReference type="PRINTS" id="PR00111">
    <property type="entry name" value="ABHYDROLASE"/>
</dbReference>
<gene>
    <name evidence="3" type="ORF">DNK44_23400</name>
</gene>
<dbReference type="InterPro" id="IPR000073">
    <property type="entry name" value="AB_hydrolase_1"/>
</dbReference>
<dbReference type="Gene3D" id="3.40.50.1820">
    <property type="entry name" value="alpha/beta hydrolase"/>
    <property type="match status" value="1"/>
</dbReference>
<comment type="caution">
    <text evidence="3">The sequence shown here is derived from an EMBL/GenBank/DDBJ whole genome shotgun (WGS) entry which is preliminary data.</text>
</comment>
<protein>
    <submittedName>
        <fullName evidence="3">Alpha/beta hydrolase</fullName>
    </submittedName>
</protein>
<keyword evidence="1 3" id="KW-0378">Hydrolase</keyword>
<reference evidence="3 4" key="1">
    <citation type="submission" date="2018-06" db="EMBL/GenBank/DDBJ databases">
        <title>Three novel Pseudomonas species isolated from symptomatic oak.</title>
        <authorList>
            <person name="Bueno-Gonzalez V."/>
            <person name="Brady C."/>
        </authorList>
    </citation>
    <scope>NUCLEOTIDE SEQUENCE [LARGE SCALE GENOMIC DNA]</scope>
    <source>
        <strain evidence="3 4">P6B</strain>
    </source>
</reference>
<evidence type="ECO:0000259" key="2">
    <source>
        <dbReference type="Pfam" id="PF00561"/>
    </source>
</evidence>
<sequence>MKDIAGFSIGEVSTNRHRTAYIEIGPKTGPLMIFVHGHPELGVMWRSQMEHFAAAGWRCVAPDMRGYGGSTIHAAVSSYSVREIVADMVELHDALGATPAVWVGHDWGAPIAWAMASHYPERARAIMNMSVPYLSRGFALPHLVALVDRDLYPVEQYPVGQWDYWLYYREQFEIANRDFEIDVPGTIAALYQPGNPEAVGKPAFTATLRQDQGWFGPNHRAPQVAPDFAMIPQDDYELFVSAFSQTGFAGVNAWYLNDAANIAYAAEARNFGHLDMPVLFFHGAFDVVCETINSRLADPMREDCTDLSEVTIQGGHFFMLERKAQVNVAMQTWLDKKGIK</sequence>
<dbReference type="EMBL" id="QJUL01000053">
    <property type="protein sequence ID" value="TBU86314.1"/>
    <property type="molecule type" value="Genomic_DNA"/>
</dbReference>
<dbReference type="InterPro" id="IPR029058">
    <property type="entry name" value="AB_hydrolase_fold"/>
</dbReference>
<dbReference type="InterPro" id="IPR000639">
    <property type="entry name" value="Epox_hydrolase-like"/>
</dbReference>
<accession>A0A4Q9QTR9</accession>
<organism evidence="3 4">
    <name type="scientific">Phytopseudomonas dryadis</name>
    <dbReference type="NCBI Taxonomy" id="2487520"/>
    <lineage>
        <taxon>Bacteria</taxon>
        <taxon>Pseudomonadati</taxon>
        <taxon>Pseudomonadota</taxon>
        <taxon>Gammaproteobacteria</taxon>
        <taxon>Pseudomonadales</taxon>
        <taxon>Pseudomonadaceae</taxon>
        <taxon>Phytopseudomonas</taxon>
    </lineage>
</organism>
<dbReference type="PANTHER" id="PTHR43329">
    <property type="entry name" value="EPOXIDE HYDROLASE"/>
    <property type="match status" value="1"/>
</dbReference>
<dbReference type="SUPFAM" id="SSF53474">
    <property type="entry name" value="alpha/beta-Hydrolases"/>
    <property type="match status" value="1"/>
</dbReference>
<proteinExistence type="predicted"/>
<evidence type="ECO:0000256" key="1">
    <source>
        <dbReference type="ARBA" id="ARBA00022801"/>
    </source>
</evidence>
<name>A0A4Q9QTR9_9GAMM</name>
<evidence type="ECO:0000313" key="4">
    <source>
        <dbReference type="Proteomes" id="UP000293172"/>
    </source>
</evidence>
<dbReference type="Proteomes" id="UP000293172">
    <property type="component" value="Unassembled WGS sequence"/>
</dbReference>
<dbReference type="PRINTS" id="PR00412">
    <property type="entry name" value="EPOXHYDRLASE"/>
</dbReference>
<dbReference type="AlphaFoldDB" id="A0A4Q9QTR9"/>
<dbReference type="GO" id="GO:0016787">
    <property type="term" value="F:hydrolase activity"/>
    <property type="evidence" value="ECO:0007669"/>
    <property type="project" value="UniProtKB-KW"/>
</dbReference>
<evidence type="ECO:0000313" key="3">
    <source>
        <dbReference type="EMBL" id="TBU86314.1"/>
    </source>
</evidence>
<dbReference type="OrthoDB" id="5853561at2"/>
<dbReference type="Pfam" id="PF00561">
    <property type="entry name" value="Abhydrolase_1"/>
    <property type="match status" value="1"/>
</dbReference>